<feature type="region of interest" description="Disordered" evidence="1">
    <location>
        <begin position="328"/>
        <end position="411"/>
    </location>
</feature>
<dbReference type="Proteomes" id="UP000243015">
    <property type="component" value="Unassembled WGS sequence"/>
</dbReference>
<feature type="compositionally biased region" description="Polar residues" evidence="1">
    <location>
        <begin position="387"/>
        <end position="398"/>
    </location>
</feature>
<feature type="compositionally biased region" description="Basic and acidic residues" evidence="1">
    <location>
        <begin position="586"/>
        <end position="621"/>
    </location>
</feature>
<protein>
    <recommendedName>
        <fullName evidence="3">SAP domain-containing protein</fullName>
    </recommendedName>
</protein>
<keyword evidence="2" id="KW-0812">Transmembrane</keyword>
<evidence type="ECO:0000256" key="1">
    <source>
        <dbReference type="SAM" id="MobiDB-lite"/>
    </source>
</evidence>
<dbReference type="Pfam" id="PF16294">
    <property type="entry name" value="RSB_motif"/>
    <property type="match status" value="1"/>
</dbReference>
<dbReference type="InterPro" id="IPR034257">
    <property type="entry name" value="Acinus_RRM"/>
</dbReference>
<dbReference type="CDD" id="cd12432">
    <property type="entry name" value="RRM_ACINU"/>
    <property type="match status" value="1"/>
</dbReference>
<feature type="transmembrane region" description="Helical" evidence="2">
    <location>
        <begin position="57"/>
        <end position="78"/>
    </location>
</feature>
<feature type="domain" description="SAP" evidence="3">
    <location>
        <begin position="291"/>
        <end position="327"/>
    </location>
</feature>
<dbReference type="Pfam" id="PF02037">
    <property type="entry name" value="SAP"/>
    <property type="match status" value="1"/>
</dbReference>
<feature type="compositionally biased region" description="Basic and acidic residues" evidence="1">
    <location>
        <begin position="490"/>
        <end position="500"/>
    </location>
</feature>
<dbReference type="InterPro" id="IPR003034">
    <property type="entry name" value="SAP_dom"/>
</dbReference>
<dbReference type="VEuPathDB" id="FungiDB:TERG_04012"/>
<feature type="region of interest" description="Disordered" evidence="1">
    <location>
        <begin position="780"/>
        <end position="832"/>
    </location>
</feature>
<reference evidence="4 5" key="1">
    <citation type="submission" date="2016-05" db="EMBL/GenBank/DDBJ databases">
        <title>Genome sequencing of Trichophyton rubrum CMCC(F)T1i isolated from hair.</title>
        <authorList>
            <person name="Zhan P."/>
            <person name="Tao Y."/>
            <person name="Liu W."/>
        </authorList>
    </citation>
    <scope>NUCLEOTIDE SEQUENCE [LARGE SCALE GENOMIC DNA]</scope>
    <source>
        <strain evidence="5">CMCC(F)T1i</strain>
    </source>
</reference>
<accession>A0A178F2D4</accession>
<evidence type="ECO:0000313" key="4">
    <source>
        <dbReference type="EMBL" id="OAL66451.1"/>
    </source>
</evidence>
<keyword evidence="2" id="KW-0472">Membrane</keyword>
<dbReference type="AlphaFoldDB" id="A0A178F2D4"/>
<feature type="compositionally biased region" description="Gly residues" evidence="1">
    <location>
        <begin position="909"/>
        <end position="919"/>
    </location>
</feature>
<evidence type="ECO:0000256" key="2">
    <source>
        <dbReference type="SAM" id="Phobius"/>
    </source>
</evidence>
<proteinExistence type="predicted"/>
<dbReference type="EMBL" id="LHPM01000012">
    <property type="protein sequence ID" value="OAL66451.1"/>
    <property type="molecule type" value="Genomic_DNA"/>
</dbReference>
<dbReference type="SUPFAM" id="SSF68906">
    <property type="entry name" value="SAP domain"/>
    <property type="match status" value="1"/>
</dbReference>
<organism evidence="4 5">
    <name type="scientific">Trichophyton rubrum</name>
    <name type="common">Athlete's foot fungus</name>
    <name type="synonym">Epidermophyton rubrum</name>
    <dbReference type="NCBI Taxonomy" id="5551"/>
    <lineage>
        <taxon>Eukaryota</taxon>
        <taxon>Fungi</taxon>
        <taxon>Dikarya</taxon>
        <taxon>Ascomycota</taxon>
        <taxon>Pezizomycotina</taxon>
        <taxon>Eurotiomycetes</taxon>
        <taxon>Eurotiomycetidae</taxon>
        <taxon>Onygenales</taxon>
        <taxon>Arthrodermataceae</taxon>
        <taxon>Trichophyton</taxon>
    </lineage>
</organism>
<comment type="caution">
    <text evidence="4">The sequence shown here is derived from an EMBL/GenBank/DDBJ whole genome shotgun (WGS) entry which is preliminary data.</text>
</comment>
<dbReference type="InterPro" id="IPR036361">
    <property type="entry name" value="SAP_dom_sf"/>
</dbReference>
<dbReference type="SMART" id="SM00513">
    <property type="entry name" value="SAP"/>
    <property type="match status" value="1"/>
</dbReference>
<gene>
    <name evidence="4" type="ORF">A7C99_1837</name>
</gene>
<dbReference type="PANTHER" id="PTHR47031">
    <property type="entry name" value="SAP DNA-BINDING DOMAIN-CONTAINING PROTEIN"/>
    <property type="match status" value="1"/>
</dbReference>
<feature type="region of interest" description="Disordered" evidence="1">
    <location>
        <begin position="157"/>
        <end position="206"/>
    </location>
</feature>
<feature type="compositionally biased region" description="Pro residues" evidence="1">
    <location>
        <begin position="359"/>
        <end position="368"/>
    </location>
</feature>
<dbReference type="VEuPathDB" id="FungiDB:TERG_04011"/>
<evidence type="ECO:0000259" key="3">
    <source>
        <dbReference type="SMART" id="SM00513"/>
    </source>
</evidence>
<dbReference type="PANTHER" id="PTHR47031:SF3">
    <property type="entry name" value="SAP DOMAIN-CONTAINING PROTEIN"/>
    <property type="match status" value="1"/>
</dbReference>
<feature type="compositionally biased region" description="Basic and acidic residues" evidence="1">
    <location>
        <begin position="533"/>
        <end position="546"/>
    </location>
</feature>
<feature type="transmembrane region" description="Helical" evidence="2">
    <location>
        <begin position="84"/>
        <end position="102"/>
    </location>
</feature>
<dbReference type="Gene3D" id="1.10.720.30">
    <property type="entry name" value="SAP domain"/>
    <property type="match status" value="1"/>
</dbReference>
<name>A0A178F2D4_TRIRU</name>
<keyword evidence="2" id="KW-1133">Transmembrane helix</keyword>
<feature type="compositionally biased region" description="Basic and acidic residues" evidence="1">
    <location>
        <begin position="466"/>
        <end position="481"/>
    </location>
</feature>
<feature type="compositionally biased region" description="Basic and acidic residues" evidence="1">
    <location>
        <begin position="559"/>
        <end position="569"/>
    </location>
</feature>
<sequence length="933" mass="101720">MACPITVAKFVGMISIGISTGLSYSMSSITLPALQGLPTASVASQALTDIQFRARRAALTLSHITVFTLITAFSLSSPRRRHPYLLWTSAFALLGGLGLELYTNHPSFIQGTESPRTSTCSSYLSSLCSVSTSSEPHSPCCCAGSILNRFFGSAPKPASPEKKAEDEESLATSSEIELVEPPSEAESMGTSRSTEKPTPASSVADVNGESVELAMKKERNLHMLRTYLFGVGFSMGVIGIWDRQMTEKETTYGESRQSRQHLHIAVWTRVQERGASPYNYTRVITAAVMDYGSLKVTDLKAELKKRGIPQTGLRVKQNFIDRLIQDDNERAGTSSETPAEPVEPAPAPAQQPTNAAYQEPPPEPPQAPVPQAAQLPSKPVEEPPAQQILTTEVQQTVVPESAPAPVPTQKVTSISQLIEPVSAPPVAQAPVPTPKPAVAETVPAPVTELAVEDVTPALAAPAPEPEPVKEPVQEPVKDESVNKSPSADIEAIREDTDESRKRKRRSQTPPPSPRSIALKKARLEEEQQQSRSTQEEIKGEERKEEQEALAAAPVIAEPPARDTDVEMKEGTPPAPEPKQEAEEDESKDRVETQAPGHEEPSDRNEKPHAQRKPVGDARFKDLFPATNGAPLRPESPPPAEGDDRMVSPALHPATTALYIRDFMRPLQPAALKRHLCSLAVPPNSSPDPDVIVDFFLDSIKTHCFASFTSIAAASRVRAALHDAIWPEERTRKPLWADFIPEEKVKEWIEIEVAPGNSGRGGPRWEVTYDETEDGIKARLQEASSITSGPPRPYDSSQGREPPTGPRADRMGPGGRQGSQQIGPSGSKMPEHGFKALDDRFLSTVAKPKLYYLPVAREVSYRRLDQFDDLARAGPVSKRGGDEMFRYTFEDTDQFVVQGPEYGSRRGGRGRGGGRGGRGDWGSSWRDGPWRGRR</sequence>
<evidence type="ECO:0000313" key="5">
    <source>
        <dbReference type="Proteomes" id="UP000243015"/>
    </source>
</evidence>
<feature type="region of interest" description="Disordered" evidence="1">
    <location>
        <begin position="898"/>
        <end position="933"/>
    </location>
</feature>
<feature type="region of interest" description="Disordered" evidence="1">
    <location>
        <begin position="453"/>
        <end position="647"/>
    </location>
</feature>
<dbReference type="InterPro" id="IPR032552">
    <property type="entry name" value="RSB_motif"/>
</dbReference>